<gene>
    <name evidence="2" type="ORF">MGWOODY_Smn3717</name>
</gene>
<dbReference type="Gene3D" id="3.55.50.30">
    <property type="match status" value="1"/>
</dbReference>
<dbReference type="InterPro" id="IPR012373">
    <property type="entry name" value="Ferrdict_sens_TM"/>
</dbReference>
<protein>
    <submittedName>
        <fullName evidence="2">Sigma factor regulator VreR (Cytoplasmic membrane-localized) of trans-envelope signaling system</fullName>
    </submittedName>
</protein>
<dbReference type="AlphaFoldDB" id="A0A160THQ4"/>
<feature type="domain" description="FecR N-terminal" evidence="1">
    <location>
        <begin position="14"/>
        <end position="51"/>
    </location>
</feature>
<organism evidence="2">
    <name type="scientific">hydrothermal vent metagenome</name>
    <dbReference type="NCBI Taxonomy" id="652676"/>
    <lineage>
        <taxon>unclassified sequences</taxon>
        <taxon>metagenomes</taxon>
        <taxon>ecological metagenomes</taxon>
    </lineage>
</organism>
<proteinExistence type="predicted"/>
<dbReference type="InterPro" id="IPR032623">
    <property type="entry name" value="FecR_N"/>
</dbReference>
<dbReference type="Pfam" id="PF16220">
    <property type="entry name" value="DUF4880"/>
    <property type="match status" value="1"/>
</dbReference>
<dbReference type="Gene3D" id="2.60.120.1440">
    <property type="match status" value="1"/>
</dbReference>
<evidence type="ECO:0000259" key="1">
    <source>
        <dbReference type="Pfam" id="PF16220"/>
    </source>
</evidence>
<evidence type="ECO:0000313" key="2">
    <source>
        <dbReference type="EMBL" id="CUS44445.1"/>
    </source>
</evidence>
<dbReference type="PIRSF" id="PIRSF018266">
    <property type="entry name" value="FecR"/>
    <property type="match status" value="1"/>
</dbReference>
<reference evidence="2" key="1">
    <citation type="submission" date="2015-10" db="EMBL/GenBank/DDBJ databases">
        <authorList>
            <person name="Gilbert D.G."/>
        </authorList>
    </citation>
    <scope>NUCLEOTIDE SEQUENCE</scope>
</reference>
<dbReference type="PANTHER" id="PTHR30273">
    <property type="entry name" value="PERIPLASMIC SIGNAL SENSOR AND SIGMA FACTOR ACTIVATOR FECR-RELATED"/>
    <property type="match status" value="1"/>
</dbReference>
<dbReference type="PANTHER" id="PTHR30273:SF2">
    <property type="entry name" value="PROTEIN FECR"/>
    <property type="match status" value="1"/>
</dbReference>
<name>A0A160THQ4_9ZZZZ</name>
<sequence>MTLSIERQERIEAEAADWLAALDAGRADVATFEAWRASDPAHALAFIRMNAVWRDLDRLRGGRSAHEPADAAAPPIMAASRMPLPRRTALKAAFGMAGALAAGGAVFVASQAAAHTVETAVGERRRFYVADHTCLDLNTGGRLRWWLAEGQLEVELERGELALDLPQGTQPCTLHVGAARFSLGPGRFNVRLRAGDVVDLATIAGKAWVLPLHGRSETALVAERRKLVVTDGKQQGQPLSDGDIQALSAWQEGEILFDGQPLTEAIVEYNRYLPAPIELARADMGQVRLGGRFLTNDPSEFLKALRLNFGIRAEVRRDRIVLSS</sequence>
<accession>A0A160THQ4</accession>
<dbReference type="GO" id="GO:0016989">
    <property type="term" value="F:sigma factor antagonist activity"/>
    <property type="evidence" value="ECO:0007669"/>
    <property type="project" value="TreeGrafter"/>
</dbReference>
<dbReference type="EMBL" id="CZQE01000151">
    <property type="protein sequence ID" value="CUS44445.1"/>
    <property type="molecule type" value="Genomic_DNA"/>
</dbReference>